<organism evidence="2 5">
    <name type="scientific">Phytophthora fragariae</name>
    <dbReference type="NCBI Taxonomy" id="53985"/>
    <lineage>
        <taxon>Eukaryota</taxon>
        <taxon>Sar</taxon>
        <taxon>Stramenopiles</taxon>
        <taxon>Oomycota</taxon>
        <taxon>Peronosporomycetes</taxon>
        <taxon>Peronosporales</taxon>
        <taxon>Peronosporaceae</taxon>
        <taxon>Phytophthora</taxon>
    </lineage>
</organism>
<dbReference type="AlphaFoldDB" id="A0A6A3PVX7"/>
<reference evidence="4 5" key="1">
    <citation type="submission" date="2018-08" db="EMBL/GenBank/DDBJ databases">
        <title>Genomic investigation of the strawberry pathogen Phytophthora fragariae indicates pathogenicity is determined by transcriptional variation in three key races.</title>
        <authorList>
            <person name="Adams T.M."/>
            <person name="Armitage A.D."/>
            <person name="Sobczyk M.K."/>
            <person name="Bates H.J."/>
            <person name="Dunwell J.M."/>
            <person name="Nellist C.F."/>
            <person name="Harrison R.J."/>
        </authorList>
    </citation>
    <scope>NUCLEOTIDE SEQUENCE [LARGE SCALE GENOMIC DNA]</scope>
    <source>
        <strain evidence="3 4">A4</strain>
        <strain evidence="2 5">NOV-5</strain>
    </source>
</reference>
<dbReference type="EMBL" id="QXGA01007168">
    <property type="protein sequence ID" value="KAE9060865.1"/>
    <property type="molecule type" value="Genomic_DNA"/>
</dbReference>
<proteinExistence type="predicted"/>
<dbReference type="Proteomes" id="UP000437068">
    <property type="component" value="Unassembled WGS sequence"/>
</dbReference>
<name>A0A6A3PVX7_9STRA</name>
<evidence type="ECO:0000313" key="3">
    <source>
        <dbReference type="EMBL" id="KAE9266781.1"/>
    </source>
</evidence>
<evidence type="ECO:0000313" key="2">
    <source>
        <dbReference type="EMBL" id="KAE9060865.1"/>
    </source>
</evidence>
<feature type="region of interest" description="Disordered" evidence="1">
    <location>
        <begin position="19"/>
        <end position="49"/>
    </location>
</feature>
<evidence type="ECO:0000313" key="5">
    <source>
        <dbReference type="Proteomes" id="UP000440732"/>
    </source>
</evidence>
<accession>A0A6A3PVX7</accession>
<protein>
    <submittedName>
        <fullName evidence="2">Uncharacterized protein</fullName>
    </submittedName>
</protein>
<sequence length="95" mass="9702">MGLPGWRTRWASVIRLGDHTTSPSAWSTSGSDSSFSTSKDGCGDGLRPGGEVGASFAEAASSFVDVRARGAGELTPLTYPGFGVSVSDESLLTSS</sequence>
<evidence type="ECO:0000313" key="4">
    <source>
        <dbReference type="Proteomes" id="UP000437068"/>
    </source>
</evidence>
<dbReference type="EMBL" id="QXGE01005716">
    <property type="protein sequence ID" value="KAE9266781.1"/>
    <property type="molecule type" value="Genomic_DNA"/>
</dbReference>
<dbReference type="Proteomes" id="UP000440732">
    <property type="component" value="Unassembled WGS sequence"/>
</dbReference>
<comment type="caution">
    <text evidence="2">The sequence shown here is derived from an EMBL/GenBank/DDBJ whole genome shotgun (WGS) entry which is preliminary data.</text>
</comment>
<gene>
    <name evidence="3" type="ORF">PF001_g30334</name>
    <name evidence="2" type="ORF">PF006_g31543</name>
</gene>
<feature type="compositionally biased region" description="Low complexity" evidence="1">
    <location>
        <begin position="20"/>
        <end position="38"/>
    </location>
</feature>
<evidence type="ECO:0000256" key="1">
    <source>
        <dbReference type="SAM" id="MobiDB-lite"/>
    </source>
</evidence>